<proteinExistence type="predicted"/>
<keyword evidence="2" id="KW-1185">Reference proteome</keyword>
<evidence type="ECO:0000313" key="2">
    <source>
        <dbReference type="Proteomes" id="UP001163603"/>
    </source>
</evidence>
<dbReference type="EMBL" id="CM047742">
    <property type="protein sequence ID" value="KAJ0034736.1"/>
    <property type="molecule type" value="Genomic_DNA"/>
</dbReference>
<reference evidence="2" key="1">
    <citation type="journal article" date="2023" name="G3 (Bethesda)">
        <title>Genome assembly and association tests identify interacting loci associated with vigor, precocity, and sex in interspecific pistachio rootstocks.</title>
        <authorList>
            <person name="Palmer W."/>
            <person name="Jacygrad E."/>
            <person name="Sagayaradj S."/>
            <person name="Cavanaugh K."/>
            <person name="Han R."/>
            <person name="Bertier L."/>
            <person name="Beede B."/>
            <person name="Kafkas S."/>
            <person name="Golino D."/>
            <person name="Preece J."/>
            <person name="Michelmore R."/>
        </authorList>
    </citation>
    <scope>NUCLEOTIDE SEQUENCE [LARGE SCALE GENOMIC DNA]</scope>
</reference>
<evidence type="ECO:0000313" key="1">
    <source>
        <dbReference type="EMBL" id="KAJ0034736.1"/>
    </source>
</evidence>
<dbReference type="Proteomes" id="UP001163603">
    <property type="component" value="Chromosome 7"/>
</dbReference>
<name>A0ACC0YEV6_9ROSI</name>
<organism evidence="1 2">
    <name type="scientific">Pistacia integerrima</name>
    <dbReference type="NCBI Taxonomy" id="434235"/>
    <lineage>
        <taxon>Eukaryota</taxon>
        <taxon>Viridiplantae</taxon>
        <taxon>Streptophyta</taxon>
        <taxon>Embryophyta</taxon>
        <taxon>Tracheophyta</taxon>
        <taxon>Spermatophyta</taxon>
        <taxon>Magnoliopsida</taxon>
        <taxon>eudicotyledons</taxon>
        <taxon>Gunneridae</taxon>
        <taxon>Pentapetalae</taxon>
        <taxon>rosids</taxon>
        <taxon>malvids</taxon>
        <taxon>Sapindales</taxon>
        <taxon>Anacardiaceae</taxon>
        <taxon>Pistacia</taxon>
    </lineage>
</organism>
<sequence length="309" mass="33939">MASTVKEVAKELLPLVRVYKDGSVERLVGSPYVPPSTDQDPETGVSSKDITISHNPVISARLYLPKLTQSDKKCPILVYFHGGGFCIESSFSFLDHRYLNALVSQSQVVAVSVEYRLAPEHPLPAAYEDSWAALQWVTSHKIAEDPDKEPWLLKYGDFDRVYIGGDSAGGNIAHNIAMQAGVESLPNDVKIAGAILSHPYFWGSRPIGSEPSDNHEKSFSCLVWEFVYPSASGSIDNEMVNPVGPGKPSLAKLGCSRLLVCVAGKDSLRDSIWYVDAVKESGFEGEVELFEVEGEDHAFHVFYPETQEC</sequence>
<protein>
    <submittedName>
        <fullName evidence="1">Uncharacterized protein</fullName>
    </submittedName>
</protein>
<comment type="caution">
    <text evidence="1">The sequence shown here is derived from an EMBL/GenBank/DDBJ whole genome shotgun (WGS) entry which is preliminary data.</text>
</comment>
<accession>A0ACC0YEV6</accession>
<gene>
    <name evidence="1" type="ORF">Pint_24864</name>
</gene>